<dbReference type="InterPro" id="IPR042104">
    <property type="entry name" value="PKS_dehydratase_sf"/>
</dbReference>
<feature type="domain" description="Polyketide synthase dehydratase" evidence="1">
    <location>
        <begin position="130"/>
        <end position="273"/>
    </location>
</feature>
<proteinExistence type="predicted"/>
<dbReference type="EMBL" id="PQXM01001517">
    <property type="protein sequence ID" value="TGO54403.1"/>
    <property type="molecule type" value="Genomic_DNA"/>
</dbReference>
<dbReference type="Pfam" id="PF14765">
    <property type="entry name" value="PS-DH"/>
    <property type="match status" value="1"/>
</dbReference>
<dbReference type="InterPro" id="IPR049551">
    <property type="entry name" value="PKS_DH_C"/>
</dbReference>
<evidence type="ECO:0000259" key="1">
    <source>
        <dbReference type="Pfam" id="PF14765"/>
    </source>
</evidence>
<evidence type="ECO:0000313" key="3">
    <source>
        <dbReference type="Proteomes" id="UP000297229"/>
    </source>
</evidence>
<protein>
    <recommendedName>
        <fullName evidence="1">Polyketide synthase dehydratase domain-containing protein</fullName>
    </recommendedName>
</protein>
<sequence>MFSWNYSGGEISNKNRPSEEHRLRKFKYGDILGAILPGSSVEEQHWRSMHDSKNFPWLEEHQLGPQPVLPGTGYLAIWRLLPQWNIVTINASIKSKTIAEFTISSIQAGNWTNHCVGTVTKKKAVAMAPRFDEVSPNYGPAFNGLSNIRTNPALKEAVADTELCPEGVSEYDLACIVHPAAMDTCIQVVMIGAHKVSLAGSKRSFVPTSMANVSLWFWGDDDQISQLTPGKGKVLAHAEIFSLRAMSGWCQLSSLESKPLFEIEELSCNQYSEALDDLRTIDRHPYLRTVWKPDVDKMISNLTDNSLLDLIVHKRPGFNICEILNTKSMISDNLYKVLESGSSFCRYQTYTIMTLGDVDIEPIKVKYEAFPGIIVQKLGLDDVPETFFDLFRSVAVKFYNKSTKSLINILLIKRYFDK</sequence>
<dbReference type="AlphaFoldDB" id="A0A4Z1IC72"/>
<keyword evidence="3" id="KW-1185">Reference proteome</keyword>
<dbReference type="Gene3D" id="3.10.129.110">
    <property type="entry name" value="Polyketide synthase dehydratase"/>
    <property type="match status" value="2"/>
</dbReference>
<gene>
    <name evidence="2" type="ORF">BELL_1519g00030</name>
</gene>
<accession>A0A4Z1IC72</accession>
<name>A0A4Z1IC72_9HELO</name>
<dbReference type="Proteomes" id="UP000297229">
    <property type="component" value="Unassembled WGS sequence"/>
</dbReference>
<evidence type="ECO:0000313" key="2">
    <source>
        <dbReference type="EMBL" id="TGO54403.1"/>
    </source>
</evidence>
<dbReference type="STRING" id="278938.A0A4Z1IC72"/>
<comment type="caution">
    <text evidence="2">The sequence shown here is derived from an EMBL/GenBank/DDBJ whole genome shotgun (WGS) entry which is preliminary data.</text>
</comment>
<reference evidence="2 3" key="1">
    <citation type="submission" date="2017-12" db="EMBL/GenBank/DDBJ databases">
        <title>Comparative genomics of Botrytis spp.</title>
        <authorList>
            <person name="Valero-Jimenez C.A."/>
            <person name="Tapia P."/>
            <person name="Veloso J."/>
            <person name="Silva-Moreno E."/>
            <person name="Staats M."/>
            <person name="Valdes J.H."/>
            <person name="Van Kan J.A.L."/>
        </authorList>
    </citation>
    <scope>NUCLEOTIDE SEQUENCE [LARGE SCALE GENOMIC DNA]</scope>
    <source>
        <strain evidence="2 3">Be9601</strain>
    </source>
</reference>
<organism evidence="2 3">
    <name type="scientific">Botrytis elliptica</name>
    <dbReference type="NCBI Taxonomy" id="278938"/>
    <lineage>
        <taxon>Eukaryota</taxon>
        <taxon>Fungi</taxon>
        <taxon>Dikarya</taxon>
        <taxon>Ascomycota</taxon>
        <taxon>Pezizomycotina</taxon>
        <taxon>Leotiomycetes</taxon>
        <taxon>Helotiales</taxon>
        <taxon>Sclerotiniaceae</taxon>
        <taxon>Botrytis</taxon>
    </lineage>
</organism>